<dbReference type="InterPro" id="IPR006949">
    <property type="entry name" value="Barrel_Baseplate_J-like"/>
</dbReference>
<dbReference type="RefSeq" id="WP_005342134.1">
    <property type="nucleotide sequence ID" value="NZ_JH823256.1"/>
</dbReference>
<dbReference type="Pfam" id="PF26079">
    <property type="entry name" value="Baseplate_J_C"/>
    <property type="match status" value="1"/>
</dbReference>
<name>K1IUB1_AERVE</name>
<protein>
    <submittedName>
        <fullName evidence="5">Uncharacterized protein</fullName>
    </submittedName>
</protein>
<comment type="caution">
    <text evidence="5">The sequence shown here is derived from an EMBL/GenBank/DDBJ whole genome shotgun (WGS) entry which is preliminary data.</text>
</comment>
<gene>
    <name evidence="5" type="ORF">HMPREF1168_00741</name>
</gene>
<evidence type="ECO:0000313" key="5">
    <source>
        <dbReference type="EMBL" id="EKB22685.1"/>
    </source>
</evidence>
<dbReference type="Pfam" id="PF04865">
    <property type="entry name" value="Baseplate_J"/>
    <property type="match status" value="1"/>
</dbReference>
<evidence type="ECO:0000259" key="4">
    <source>
        <dbReference type="Pfam" id="PF26079"/>
    </source>
</evidence>
<dbReference type="InterPro" id="IPR058530">
    <property type="entry name" value="Baseplate_J-like_C"/>
</dbReference>
<dbReference type="Pfam" id="PF26078">
    <property type="entry name" value="Baseplate_J_M"/>
    <property type="match status" value="1"/>
</dbReference>
<proteinExistence type="inferred from homology"/>
<dbReference type="PATRIC" id="fig|1073383.3.peg.752"/>
<sequence length="355" mass="37399">MPYNVPTLRQIIASGELDLESSLGTVLPKFGIEQALNIAVSAGIRDAYDHQTWIVRQIIPTTESDDQTIVELAQFEGVIRKQATYAAGPAALSGNVPAPVGTVLQHKDGRQYAVTSSASPGSGTVAVQVQATAVGAAGNLPPGEVLTLVTPVPGLQSSGASGDISGGADIEPIAELLERLLFRKRNPPMGGAVADYVAWMREVPGVTRAWAYDVWQGGGTVGIGWVFDDRIDILPTPTDTLAMMEYLFRHPDPATGVLVGRPGGIEPVPIGPLLKTTDLAITPTPDSTDIRAAIQRNLDGYERTLQPGDTLLLSKIRTAIGTAAGVKNYTLDLAADVPADIDELNVIGVITWPTL</sequence>
<reference evidence="5 6" key="1">
    <citation type="submission" date="2012-06" db="EMBL/GenBank/DDBJ databases">
        <title>The Genome Sequence of Aeromonas veronii AMC34.</title>
        <authorList>
            <consortium name="The Broad Institute Genome Sequencing Platform"/>
            <person name="Earl A."/>
            <person name="Ward D."/>
            <person name="Feldgarden M."/>
            <person name="Gevers D."/>
            <person name="Graf J."/>
            <person name="Tomasi A."/>
            <person name="Horneman A."/>
            <person name="Walker B."/>
            <person name="Young S.K."/>
            <person name="Zeng Q."/>
            <person name="Gargeya S."/>
            <person name="Fitzgerald M."/>
            <person name="Haas B."/>
            <person name="Abouelleil A."/>
            <person name="Alvarado L."/>
            <person name="Arachchi H.M."/>
            <person name="Berlin A.M."/>
            <person name="Chapman S.B."/>
            <person name="Goldberg J."/>
            <person name="Griggs A."/>
            <person name="Gujja S."/>
            <person name="Hansen M."/>
            <person name="Howarth C."/>
            <person name="Imamovic A."/>
            <person name="Larimer J."/>
            <person name="McCowan C."/>
            <person name="Montmayeur A."/>
            <person name="Murphy C."/>
            <person name="Neiman D."/>
            <person name="Pearson M."/>
            <person name="Priest M."/>
            <person name="Roberts A."/>
            <person name="Saif S."/>
            <person name="Shea T."/>
            <person name="Sisk P."/>
            <person name="Sykes S."/>
            <person name="Wortman J."/>
            <person name="Nusbaum C."/>
            <person name="Birren B."/>
        </authorList>
    </citation>
    <scope>NUCLEOTIDE SEQUENCE [LARGE SCALE GENOMIC DNA]</scope>
    <source>
        <strain evidence="5 6">AMC34</strain>
    </source>
</reference>
<evidence type="ECO:0000259" key="3">
    <source>
        <dbReference type="Pfam" id="PF26078"/>
    </source>
</evidence>
<dbReference type="Proteomes" id="UP000006087">
    <property type="component" value="Unassembled WGS sequence"/>
</dbReference>
<feature type="domain" description="Baseplate J-like central" evidence="3">
    <location>
        <begin position="189"/>
        <end position="262"/>
    </location>
</feature>
<dbReference type="PANTHER" id="PTHR37829:SF3">
    <property type="entry name" value="PROTEIN JAYE-RELATED"/>
    <property type="match status" value="1"/>
</dbReference>
<evidence type="ECO:0000313" key="6">
    <source>
        <dbReference type="Proteomes" id="UP000006087"/>
    </source>
</evidence>
<feature type="domain" description="Baseplate protein J-like barrel" evidence="2">
    <location>
        <begin position="97"/>
        <end position="167"/>
    </location>
</feature>
<evidence type="ECO:0000259" key="2">
    <source>
        <dbReference type="Pfam" id="PF04865"/>
    </source>
</evidence>
<dbReference type="EMBL" id="AGWU01000008">
    <property type="protein sequence ID" value="EKB22685.1"/>
    <property type="molecule type" value="Genomic_DNA"/>
</dbReference>
<dbReference type="PANTHER" id="PTHR37829">
    <property type="entry name" value="PHAGE-LIKE ELEMENT PBSX PROTEIN XKDT"/>
    <property type="match status" value="1"/>
</dbReference>
<comment type="similarity">
    <text evidence="1">Belongs to the Mu gp47/PBSX XkdT family.</text>
</comment>
<dbReference type="HOGENOM" id="CLU_039609_1_0_6"/>
<evidence type="ECO:0000256" key="1">
    <source>
        <dbReference type="ARBA" id="ARBA00038087"/>
    </source>
</evidence>
<dbReference type="InterPro" id="IPR052399">
    <property type="entry name" value="Phage_Baseplate_Assmbl_Protein"/>
</dbReference>
<dbReference type="AlphaFoldDB" id="K1IUB1"/>
<organism evidence="5 6">
    <name type="scientific">Aeromonas veronii AMC34</name>
    <dbReference type="NCBI Taxonomy" id="1073383"/>
    <lineage>
        <taxon>Bacteria</taxon>
        <taxon>Pseudomonadati</taxon>
        <taxon>Pseudomonadota</taxon>
        <taxon>Gammaproteobacteria</taxon>
        <taxon>Aeromonadales</taxon>
        <taxon>Aeromonadaceae</taxon>
        <taxon>Aeromonas</taxon>
    </lineage>
</organism>
<feature type="domain" description="Baseplate J-like C-terminal" evidence="4">
    <location>
        <begin position="281"/>
        <end position="352"/>
    </location>
</feature>
<accession>K1IUB1</accession>
<dbReference type="InterPro" id="IPR058531">
    <property type="entry name" value="Baseplate_J_M"/>
</dbReference>